<comment type="catalytic activity">
    <reaction evidence="15">
        <text>phosphoenolpyruvate + UDP-N-acetyl-alpha-D-glucosamine = UDP-N-acetyl-3-O-(1-carboxyvinyl)-alpha-D-glucosamine + phosphate</text>
        <dbReference type="Rhea" id="RHEA:18681"/>
        <dbReference type="ChEBI" id="CHEBI:43474"/>
        <dbReference type="ChEBI" id="CHEBI:57705"/>
        <dbReference type="ChEBI" id="CHEBI:58702"/>
        <dbReference type="ChEBI" id="CHEBI:68483"/>
        <dbReference type="EC" id="2.5.1.7"/>
    </reaction>
</comment>
<evidence type="ECO:0000256" key="10">
    <source>
        <dbReference type="ARBA" id="ARBA00038367"/>
    </source>
</evidence>
<evidence type="ECO:0000256" key="15">
    <source>
        <dbReference type="ARBA" id="ARBA00047527"/>
    </source>
</evidence>
<comment type="caution">
    <text evidence="17">The sequence shown here is derived from an EMBL/GenBank/DDBJ whole genome shotgun (WGS) entry which is preliminary data.</text>
</comment>
<evidence type="ECO:0000259" key="16">
    <source>
        <dbReference type="Pfam" id="PF00275"/>
    </source>
</evidence>
<evidence type="ECO:0000256" key="1">
    <source>
        <dbReference type="ARBA" id="ARBA00004496"/>
    </source>
</evidence>
<organism evidence="17 18">
    <name type="scientific">Candidatus Adlerbacteria bacterium RIFCSPHIGHO2_02_FULL_52_17</name>
    <dbReference type="NCBI Taxonomy" id="1797240"/>
    <lineage>
        <taxon>Bacteria</taxon>
        <taxon>Candidatus Adleribacteriota</taxon>
    </lineage>
</organism>
<evidence type="ECO:0000256" key="3">
    <source>
        <dbReference type="ARBA" id="ARBA00022490"/>
    </source>
</evidence>
<evidence type="ECO:0000256" key="12">
    <source>
        <dbReference type="ARBA" id="ARBA00039754"/>
    </source>
</evidence>
<name>A0A1F4XML7_9BACT</name>
<comment type="similarity">
    <text evidence="10">Belongs to the EPSP synthase family. MurA subfamily.</text>
</comment>
<keyword evidence="6" id="KW-0133">Cell shape</keyword>
<dbReference type="InterPro" id="IPR013792">
    <property type="entry name" value="RNA3'P_cycl/enolpyr_Trfase_a/b"/>
</dbReference>
<comment type="pathway">
    <text evidence="2">Cell wall biogenesis; peptidoglycan biosynthesis.</text>
</comment>
<keyword evidence="9" id="KW-0961">Cell wall biogenesis/degradation</keyword>
<dbReference type="EC" id="2.5.1.7" evidence="11"/>
<dbReference type="AlphaFoldDB" id="A0A1F4XML7"/>
<dbReference type="PANTHER" id="PTHR43783">
    <property type="entry name" value="UDP-N-ACETYLGLUCOSAMINE 1-CARBOXYVINYLTRANSFERASE"/>
    <property type="match status" value="1"/>
</dbReference>
<keyword evidence="7" id="KW-0573">Peptidoglycan synthesis</keyword>
<dbReference type="GO" id="GO:0009252">
    <property type="term" value="P:peptidoglycan biosynthetic process"/>
    <property type="evidence" value="ECO:0007669"/>
    <property type="project" value="UniProtKB-KW"/>
</dbReference>
<evidence type="ECO:0000256" key="11">
    <source>
        <dbReference type="ARBA" id="ARBA00039108"/>
    </source>
</evidence>
<sequence>MQTTLNFNIDGGRKLHGTIDINSSKNGAVALLCASLINRGTTTLTRVPKIEEVNRLIEVLRSIGVGVVWHGSTVTITQPKKFTLSKIDRVAAEKTRSILMFTGALVHSLASFSLPQAGGCKLGSRTVRPHLFALQKFGVDIKTTKGLWQVTRSRLLHAVVVMYESGDTATINAILCAAGIPGKSVIKYASANYQVQEVCFFLQKLGIKIDGVGATTLVVHGKKVIKKNVRYSVSEDPTDAMFFLAAAIVTNSSITIRRCPIDFIELELLVLEKMGFRYHILRRYKGRGGHVNLADIKTFHSSLIAAPEKIAARPYPGLNMDNLPFFAVIATQARGTTLVHDWVYEKRALYFTELDKLGATTLLADPHRIYITGKTPLKPADLVCPPALRPATILLIAMLAAPGRSTLRNVYSINRGYEGLALKLSSLGARVELVEESHP</sequence>
<evidence type="ECO:0000313" key="18">
    <source>
        <dbReference type="Proteomes" id="UP000177564"/>
    </source>
</evidence>
<evidence type="ECO:0000256" key="8">
    <source>
        <dbReference type="ARBA" id="ARBA00023306"/>
    </source>
</evidence>
<dbReference type="GO" id="GO:0005737">
    <property type="term" value="C:cytoplasm"/>
    <property type="evidence" value="ECO:0007669"/>
    <property type="project" value="UniProtKB-SubCell"/>
</dbReference>
<evidence type="ECO:0000256" key="5">
    <source>
        <dbReference type="ARBA" id="ARBA00022679"/>
    </source>
</evidence>
<comment type="subcellular location">
    <subcellularLocation>
        <location evidence="1">Cytoplasm</location>
    </subcellularLocation>
</comment>
<proteinExistence type="inferred from homology"/>
<protein>
    <recommendedName>
        <fullName evidence="12">UDP-N-acetylglucosamine 1-carboxyvinyltransferase</fullName>
        <ecNumber evidence="11">2.5.1.7</ecNumber>
    </recommendedName>
    <alternativeName>
        <fullName evidence="13">Enoylpyruvate transferase</fullName>
    </alternativeName>
    <alternativeName>
        <fullName evidence="14">UDP-N-acetylglucosamine enolpyruvyl transferase</fullName>
    </alternativeName>
</protein>
<reference evidence="17 18" key="1">
    <citation type="journal article" date="2016" name="Nat. Commun.">
        <title>Thousands of microbial genomes shed light on interconnected biogeochemical processes in an aquifer system.</title>
        <authorList>
            <person name="Anantharaman K."/>
            <person name="Brown C.T."/>
            <person name="Hug L.A."/>
            <person name="Sharon I."/>
            <person name="Castelle C.J."/>
            <person name="Probst A.J."/>
            <person name="Thomas B.C."/>
            <person name="Singh A."/>
            <person name="Wilkins M.J."/>
            <person name="Karaoz U."/>
            <person name="Brodie E.L."/>
            <person name="Williams K.H."/>
            <person name="Hubbard S.S."/>
            <person name="Banfield J.F."/>
        </authorList>
    </citation>
    <scope>NUCLEOTIDE SEQUENCE [LARGE SCALE GENOMIC DNA]</scope>
</reference>
<keyword evidence="3" id="KW-0963">Cytoplasm</keyword>
<dbReference type="STRING" id="1797240.A3D68_02070"/>
<dbReference type="InterPro" id="IPR050068">
    <property type="entry name" value="MurA_subfamily"/>
</dbReference>
<dbReference type="GO" id="GO:0008760">
    <property type="term" value="F:UDP-N-acetylglucosamine 1-carboxyvinyltransferase activity"/>
    <property type="evidence" value="ECO:0007669"/>
    <property type="project" value="UniProtKB-EC"/>
</dbReference>
<dbReference type="GO" id="GO:0051301">
    <property type="term" value="P:cell division"/>
    <property type="evidence" value="ECO:0007669"/>
    <property type="project" value="UniProtKB-KW"/>
</dbReference>
<dbReference type="Gene3D" id="3.65.10.10">
    <property type="entry name" value="Enolpyruvate transferase domain"/>
    <property type="match status" value="2"/>
</dbReference>
<evidence type="ECO:0000256" key="13">
    <source>
        <dbReference type="ARBA" id="ARBA00042443"/>
    </source>
</evidence>
<evidence type="ECO:0000256" key="14">
    <source>
        <dbReference type="ARBA" id="ARBA00042842"/>
    </source>
</evidence>
<dbReference type="Pfam" id="PF00275">
    <property type="entry name" value="EPSP_synthase"/>
    <property type="match status" value="1"/>
</dbReference>
<dbReference type="EMBL" id="MEWU01000034">
    <property type="protein sequence ID" value="OGC82880.1"/>
    <property type="molecule type" value="Genomic_DNA"/>
</dbReference>
<keyword evidence="8" id="KW-0131">Cell cycle</keyword>
<dbReference type="GO" id="GO:0071555">
    <property type="term" value="P:cell wall organization"/>
    <property type="evidence" value="ECO:0007669"/>
    <property type="project" value="UniProtKB-KW"/>
</dbReference>
<evidence type="ECO:0000256" key="4">
    <source>
        <dbReference type="ARBA" id="ARBA00022618"/>
    </source>
</evidence>
<gene>
    <name evidence="17" type="ORF">A3D68_02070</name>
</gene>
<dbReference type="PANTHER" id="PTHR43783:SF1">
    <property type="entry name" value="UDP-N-ACETYLGLUCOSAMINE 1-CARBOXYVINYLTRANSFERASE"/>
    <property type="match status" value="1"/>
</dbReference>
<dbReference type="InterPro" id="IPR036968">
    <property type="entry name" value="Enolpyruvate_Tfrase_sf"/>
</dbReference>
<dbReference type="GO" id="GO:0008360">
    <property type="term" value="P:regulation of cell shape"/>
    <property type="evidence" value="ECO:0007669"/>
    <property type="project" value="UniProtKB-KW"/>
</dbReference>
<evidence type="ECO:0000256" key="9">
    <source>
        <dbReference type="ARBA" id="ARBA00023316"/>
    </source>
</evidence>
<dbReference type="InterPro" id="IPR001986">
    <property type="entry name" value="Enolpyruvate_Tfrase_dom"/>
</dbReference>
<evidence type="ECO:0000256" key="7">
    <source>
        <dbReference type="ARBA" id="ARBA00022984"/>
    </source>
</evidence>
<feature type="domain" description="Enolpyruvate transferase" evidence="16">
    <location>
        <begin position="10"/>
        <end position="421"/>
    </location>
</feature>
<keyword evidence="5 17" id="KW-0808">Transferase</keyword>
<evidence type="ECO:0000256" key="2">
    <source>
        <dbReference type="ARBA" id="ARBA00004752"/>
    </source>
</evidence>
<keyword evidence="4" id="KW-0132">Cell division</keyword>
<accession>A0A1F4XML7</accession>
<dbReference type="SUPFAM" id="SSF55205">
    <property type="entry name" value="EPT/RTPC-like"/>
    <property type="match status" value="1"/>
</dbReference>
<evidence type="ECO:0000256" key="6">
    <source>
        <dbReference type="ARBA" id="ARBA00022960"/>
    </source>
</evidence>
<evidence type="ECO:0000313" key="17">
    <source>
        <dbReference type="EMBL" id="OGC82880.1"/>
    </source>
</evidence>
<dbReference type="Proteomes" id="UP000177564">
    <property type="component" value="Unassembled WGS sequence"/>
</dbReference>